<organism evidence="6 7">
    <name type="scientific">Nocardioides flavescens</name>
    <dbReference type="NCBI Taxonomy" id="2691959"/>
    <lineage>
        <taxon>Bacteria</taxon>
        <taxon>Bacillati</taxon>
        <taxon>Actinomycetota</taxon>
        <taxon>Actinomycetes</taxon>
        <taxon>Propionibacteriales</taxon>
        <taxon>Nocardioidaceae</taxon>
        <taxon>Nocardioides</taxon>
    </lineage>
</organism>
<sequence>MEPDGPNALARAIGLLGDEWTLLILRQAMAGTTRYVDFAAALPISNAVLTRRLETLVAERLVERSVYQERPVRAEYVLTRRGRGVWPVLVAMWGWERTWVPEHVYATPPIPHRQCGREMTPLFCCAACGEPAPATSMRTGWGPSGGWRRSVPEVSTRRRPGSRAGRAETPTLYPDTMAVFGNRWSAAVVGAAFRGVRRFSEFQELLGAPPSLLTERLASLTERGILRQVEVAPHRVEYALTRKGLDFFPVVALALQWAERWYTAAEGPVMAWTHACGAAFEGELTCDHCRVPLRPRDIVLEEP</sequence>
<dbReference type="InterPro" id="IPR036390">
    <property type="entry name" value="WH_DNA-bd_sf"/>
</dbReference>
<dbReference type="InterPro" id="IPR036388">
    <property type="entry name" value="WH-like_DNA-bd_sf"/>
</dbReference>
<evidence type="ECO:0000313" key="7">
    <source>
        <dbReference type="Proteomes" id="UP000473325"/>
    </source>
</evidence>
<dbReference type="InterPro" id="IPR002577">
    <property type="entry name" value="HTH_HxlR"/>
</dbReference>
<evidence type="ECO:0000313" key="6">
    <source>
        <dbReference type="EMBL" id="MXG92047.1"/>
    </source>
</evidence>
<name>A0A6L7F480_9ACTN</name>
<proteinExistence type="predicted"/>
<dbReference type="AlphaFoldDB" id="A0A6L7F480"/>
<feature type="domain" description="HTH hxlR-type" evidence="5">
    <location>
        <begin position="169"/>
        <end position="266"/>
    </location>
</feature>
<evidence type="ECO:0000256" key="4">
    <source>
        <dbReference type="SAM" id="MobiDB-lite"/>
    </source>
</evidence>
<dbReference type="GO" id="GO:0003677">
    <property type="term" value="F:DNA binding"/>
    <property type="evidence" value="ECO:0007669"/>
    <property type="project" value="UniProtKB-KW"/>
</dbReference>
<dbReference type="Pfam" id="PF01638">
    <property type="entry name" value="HxlR"/>
    <property type="match status" value="2"/>
</dbReference>
<gene>
    <name evidence="6" type="ORF">GRQ65_21105</name>
</gene>
<reference evidence="6 7" key="1">
    <citation type="submission" date="2019-12" db="EMBL/GenBank/DDBJ databases">
        <authorList>
            <person name="Kun Z."/>
        </authorList>
    </citation>
    <scope>NUCLEOTIDE SEQUENCE [LARGE SCALE GENOMIC DNA]</scope>
    <source>
        <strain evidence="6 7">YIM 123512</strain>
    </source>
</reference>
<protein>
    <submittedName>
        <fullName evidence="6">Transcriptional regulator</fullName>
    </submittedName>
</protein>
<dbReference type="SUPFAM" id="SSF46785">
    <property type="entry name" value="Winged helix' DNA-binding domain"/>
    <property type="match status" value="2"/>
</dbReference>
<dbReference type="PANTHER" id="PTHR33204:SF18">
    <property type="entry name" value="TRANSCRIPTIONAL REGULATORY PROTEIN"/>
    <property type="match status" value="1"/>
</dbReference>
<dbReference type="PANTHER" id="PTHR33204">
    <property type="entry name" value="TRANSCRIPTIONAL REGULATOR, MARR FAMILY"/>
    <property type="match status" value="1"/>
</dbReference>
<feature type="region of interest" description="Disordered" evidence="4">
    <location>
        <begin position="139"/>
        <end position="168"/>
    </location>
</feature>
<evidence type="ECO:0000259" key="5">
    <source>
        <dbReference type="PROSITE" id="PS51118"/>
    </source>
</evidence>
<keyword evidence="3" id="KW-0804">Transcription</keyword>
<evidence type="ECO:0000256" key="2">
    <source>
        <dbReference type="ARBA" id="ARBA00023125"/>
    </source>
</evidence>
<evidence type="ECO:0000256" key="1">
    <source>
        <dbReference type="ARBA" id="ARBA00023015"/>
    </source>
</evidence>
<keyword evidence="2" id="KW-0238">DNA-binding</keyword>
<evidence type="ECO:0000256" key="3">
    <source>
        <dbReference type="ARBA" id="ARBA00023163"/>
    </source>
</evidence>
<feature type="domain" description="HTH hxlR-type" evidence="5">
    <location>
        <begin position="5"/>
        <end position="104"/>
    </location>
</feature>
<dbReference type="PROSITE" id="PS51118">
    <property type="entry name" value="HTH_HXLR"/>
    <property type="match status" value="2"/>
</dbReference>
<dbReference type="Proteomes" id="UP000473325">
    <property type="component" value="Unassembled WGS sequence"/>
</dbReference>
<comment type="caution">
    <text evidence="6">The sequence shown here is derived from an EMBL/GenBank/DDBJ whole genome shotgun (WGS) entry which is preliminary data.</text>
</comment>
<keyword evidence="1" id="KW-0805">Transcription regulation</keyword>
<dbReference type="Gene3D" id="1.10.10.10">
    <property type="entry name" value="Winged helix-like DNA-binding domain superfamily/Winged helix DNA-binding domain"/>
    <property type="match status" value="2"/>
</dbReference>
<keyword evidence="7" id="KW-1185">Reference proteome</keyword>
<dbReference type="EMBL" id="WUEK01000017">
    <property type="protein sequence ID" value="MXG92047.1"/>
    <property type="molecule type" value="Genomic_DNA"/>
</dbReference>
<accession>A0A6L7F480</accession>